<dbReference type="EMBL" id="CAJPVI010000088">
    <property type="protein sequence ID" value="CAG2160688.1"/>
    <property type="molecule type" value="Genomic_DNA"/>
</dbReference>
<dbReference type="Proteomes" id="UP000672657">
    <property type="component" value="Unassembled WGS sequence"/>
</dbReference>
<reference evidence="2 3" key="1">
    <citation type="submission" date="2021-03" db="EMBL/GenBank/DDBJ databases">
        <authorList>
            <person name="Peeters C."/>
        </authorList>
    </citation>
    <scope>NUCLEOTIDE SEQUENCE [LARGE SCALE GENOMIC DNA]</scope>
    <source>
        <strain evidence="2 3">LMG 26411</strain>
    </source>
</reference>
<dbReference type="SUPFAM" id="SSF47413">
    <property type="entry name" value="lambda repressor-like DNA-binding domains"/>
    <property type="match status" value="1"/>
</dbReference>
<dbReference type="InterPro" id="IPR000843">
    <property type="entry name" value="HTH_LacI"/>
</dbReference>
<feature type="domain" description="HTH lacI-type" evidence="1">
    <location>
        <begin position="20"/>
        <end position="45"/>
    </location>
</feature>
<sequence>MSDPNALAPSDRAGKPRRITIHDVARAAVVSLMNVSHALNDRSVVDPCPVCVRN</sequence>
<evidence type="ECO:0000313" key="2">
    <source>
        <dbReference type="EMBL" id="CAG2160688.1"/>
    </source>
</evidence>
<keyword evidence="3" id="KW-1185">Reference proteome</keyword>
<comment type="caution">
    <text evidence="2">The sequence shown here is derived from an EMBL/GenBank/DDBJ whole genome shotgun (WGS) entry which is preliminary data.</text>
</comment>
<proteinExistence type="predicted"/>
<name>A0ABN7QAX8_9BURK</name>
<dbReference type="Gene3D" id="1.10.260.40">
    <property type="entry name" value="lambda repressor-like DNA-binding domains"/>
    <property type="match status" value="1"/>
</dbReference>
<organism evidence="2 3">
    <name type="scientific">Cupriavidus numazuensis</name>
    <dbReference type="NCBI Taxonomy" id="221992"/>
    <lineage>
        <taxon>Bacteria</taxon>
        <taxon>Pseudomonadati</taxon>
        <taxon>Pseudomonadota</taxon>
        <taxon>Betaproteobacteria</taxon>
        <taxon>Burkholderiales</taxon>
        <taxon>Burkholderiaceae</taxon>
        <taxon>Cupriavidus</taxon>
    </lineage>
</organism>
<evidence type="ECO:0000313" key="3">
    <source>
        <dbReference type="Proteomes" id="UP000672657"/>
    </source>
</evidence>
<protein>
    <recommendedName>
        <fullName evidence="1">HTH lacI-type domain-containing protein</fullName>
    </recommendedName>
</protein>
<dbReference type="InterPro" id="IPR010982">
    <property type="entry name" value="Lambda_DNA-bd_dom_sf"/>
</dbReference>
<evidence type="ECO:0000259" key="1">
    <source>
        <dbReference type="Pfam" id="PF00356"/>
    </source>
</evidence>
<accession>A0ABN7QAX8</accession>
<dbReference type="RefSeq" id="WP_244874233.1">
    <property type="nucleotide sequence ID" value="NZ_CAJPVI010000088.1"/>
</dbReference>
<dbReference type="Pfam" id="PF00356">
    <property type="entry name" value="LacI"/>
    <property type="match status" value="1"/>
</dbReference>
<gene>
    <name evidence="2" type="ORF">LMG26411_07678</name>
</gene>